<sequence>MPAQGKTRPRGRTALLIAAAALLGITGGTAVGYTIQAGRAPTPLPPLNQPALAYPAKPLPPGVVADHQVRTDGDLRKLLLPRPAGAREPEERWLREGWMGADEYAEDFVRPNGALAYQLELGIRRTAVTSWDTGADRSIVISLTQYRPGDSVGAVEHGDGLRADAADDAGGDGEAVKGSGNGRYYVLPVWQKAGYEDLYEARAYVHRGDVLVEIHIFDSKKISGADIRTLAERQLERL</sequence>
<comment type="caution">
    <text evidence="1">The sequence shown here is derived from an EMBL/GenBank/DDBJ whole genome shotgun (WGS) entry which is preliminary data.</text>
</comment>
<organism evidence="1 2">
    <name type="scientific">Streptomyces purpureus</name>
    <dbReference type="NCBI Taxonomy" id="1951"/>
    <lineage>
        <taxon>Bacteria</taxon>
        <taxon>Bacillati</taxon>
        <taxon>Actinomycetota</taxon>
        <taxon>Actinomycetes</taxon>
        <taxon>Kitasatosporales</taxon>
        <taxon>Streptomycetaceae</taxon>
        <taxon>Streptomyces</taxon>
    </lineage>
</organism>
<keyword evidence="2" id="KW-1185">Reference proteome</keyword>
<evidence type="ECO:0000313" key="1">
    <source>
        <dbReference type="EMBL" id="GGT55284.1"/>
    </source>
</evidence>
<protein>
    <submittedName>
        <fullName evidence="1">Uncharacterized protein</fullName>
    </submittedName>
</protein>
<accession>A0A918LVC6</accession>
<evidence type="ECO:0000313" key="2">
    <source>
        <dbReference type="Proteomes" id="UP000619486"/>
    </source>
</evidence>
<dbReference type="Proteomes" id="UP000619486">
    <property type="component" value="Unassembled WGS sequence"/>
</dbReference>
<dbReference type="RefSeq" id="WP_019887508.1">
    <property type="nucleotide sequence ID" value="NZ_BMQQ01000028.1"/>
</dbReference>
<gene>
    <name evidence="1" type="ORF">GCM10014713_56280</name>
</gene>
<name>A0A918LVC6_9ACTN</name>
<reference evidence="1" key="1">
    <citation type="journal article" date="2014" name="Int. J. Syst. Evol. Microbiol.">
        <title>Complete genome sequence of Corynebacterium casei LMG S-19264T (=DSM 44701T), isolated from a smear-ripened cheese.</title>
        <authorList>
            <consortium name="US DOE Joint Genome Institute (JGI-PGF)"/>
            <person name="Walter F."/>
            <person name="Albersmeier A."/>
            <person name="Kalinowski J."/>
            <person name="Ruckert C."/>
        </authorList>
    </citation>
    <scope>NUCLEOTIDE SEQUENCE</scope>
    <source>
        <strain evidence="1">JCM 3172</strain>
    </source>
</reference>
<dbReference type="EMBL" id="BMQQ01000028">
    <property type="protein sequence ID" value="GGT55284.1"/>
    <property type="molecule type" value="Genomic_DNA"/>
</dbReference>
<proteinExistence type="predicted"/>
<reference evidence="1" key="2">
    <citation type="submission" date="2020-09" db="EMBL/GenBank/DDBJ databases">
        <authorList>
            <person name="Sun Q."/>
            <person name="Ohkuma M."/>
        </authorList>
    </citation>
    <scope>NUCLEOTIDE SEQUENCE</scope>
    <source>
        <strain evidence="1">JCM 3172</strain>
    </source>
</reference>
<dbReference type="AlphaFoldDB" id="A0A918LVC6"/>